<evidence type="ECO:0000256" key="8">
    <source>
        <dbReference type="ARBA" id="ARBA00022777"/>
    </source>
</evidence>
<proteinExistence type="predicted"/>
<dbReference type="CDD" id="cd00075">
    <property type="entry name" value="HATPase"/>
    <property type="match status" value="1"/>
</dbReference>
<dbReference type="SMART" id="SM00304">
    <property type="entry name" value="HAMP"/>
    <property type="match status" value="1"/>
</dbReference>
<dbReference type="Pfam" id="PF02518">
    <property type="entry name" value="HATPase_c"/>
    <property type="match status" value="1"/>
</dbReference>
<dbReference type="CDD" id="cd06225">
    <property type="entry name" value="HAMP"/>
    <property type="match status" value="1"/>
</dbReference>
<keyword evidence="9" id="KW-0067">ATP-binding</keyword>
<dbReference type="Pfam" id="PF00672">
    <property type="entry name" value="HAMP"/>
    <property type="match status" value="1"/>
</dbReference>
<dbReference type="Gene3D" id="3.30.565.10">
    <property type="entry name" value="Histidine kinase-like ATPase, C-terminal domain"/>
    <property type="match status" value="1"/>
</dbReference>
<comment type="caution">
    <text evidence="15">The sequence shown here is derived from an EMBL/GenBank/DDBJ whole genome shotgun (WGS) entry which is preliminary data.</text>
</comment>
<protein>
    <recommendedName>
        <fullName evidence="3">histidine kinase</fullName>
        <ecNumber evidence="3">2.7.13.3</ecNumber>
    </recommendedName>
</protein>
<dbReference type="InterPro" id="IPR050351">
    <property type="entry name" value="BphY/WalK/GraS-like"/>
</dbReference>
<accession>A0ABS1JA89</accession>
<gene>
    <name evidence="15" type="ORF">JJB07_10870</name>
</gene>
<evidence type="ECO:0000256" key="3">
    <source>
        <dbReference type="ARBA" id="ARBA00012438"/>
    </source>
</evidence>
<keyword evidence="11 12" id="KW-0472">Membrane</keyword>
<dbReference type="SMART" id="SM00388">
    <property type="entry name" value="HisKA"/>
    <property type="match status" value="1"/>
</dbReference>
<dbReference type="EC" id="2.7.13.3" evidence="3"/>
<dbReference type="Gene3D" id="1.10.287.130">
    <property type="match status" value="1"/>
</dbReference>
<evidence type="ECO:0000256" key="6">
    <source>
        <dbReference type="ARBA" id="ARBA00022679"/>
    </source>
</evidence>
<evidence type="ECO:0000313" key="15">
    <source>
        <dbReference type="EMBL" id="MBL0387150.1"/>
    </source>
</evidence>
<dbReference type="InterPro" id="IPR003594">
    <property type="entry name" value="HATPase_dom"/>
</dbReference>
<keyword evidence="6" id="KW-0808">Transferase</keyword>
<dbReference type="SUPFAM" id="SSF47384">
    <property type="entry name" value="Homodimeric domain of signal transducing histidine kinase"/>
    <property type="match status" value="1"/>
</dbReference>
<sequence length="463" mass="51427">MKRLRIFHKLVLIILGIMLVTVLVLNLTGTFLYRGYFLQERQDSMVEQGRAIALVAGKRMERLETDNQNSLAMSATFNAVYIYDSDGTPLILPPEDRKQQDPPSSEFVRATLRGEEQIPVVNKSEPDTLQVGIPIRRGPKVLGAVIVQGPQLDRHFGGVDRLLLISGGVALVVTSALAFFFSRSIASPLQEMNEAVRRMAKGDFSRKVKVRSKDEVGELADAFNHMAEELEALEAMRSEFVAHASHELRSPLTSIRGFVGAILDGTIPVDNARPFLERIHKESERLGKLVDELLDLSRLESEQTESQSESGEAPLGQVMREAVATLSPQMQAKDLELHMEIQEVNVTAPAERVTQVVINLLSNAIRFSHRGGEILIRVVDEGVQARVEIIDRGIGIPEMEIERVWERFYKVDKARTTDQGGTGLGLSIAKRIVELLNGQIGIESVWGEGTTAWVTLPKQQVKL</sequence>
<evidence type="ECO:0000259" key="13">
    <source>
        <dbReference type="PROSITE" id="PS50109"/>
    </source>
</evidence>
<comment type="catalytic activity">
    <reaction evidence="1">
        <text>ATP + protein L-histidine = ADP + protein N-phospho-L-histidine.</text>
        <dbReference type="EC" id="2.7.13.3"/>
    </reaction>
</comment>
<dbReference type="InterPro" id="IPR036890">
    <property type="entry name" value="HATPase_C_sf"/>
</dbReference>
<evidence type="ECO:0000256" key="2">
    <source>
        <dbReference type="ARBA" id="ARBA00004651"/>
    </source>
</evidence>
<evidence type="ECO:0000256" key="5">
    <source>
        <dbReference type="ARBA" id="ARBA00022553"/>
    </source>
</evidence>
<dbReference type="Proteomes" id="UP000602284">
    <property type="component" value="Unassembled WGS sequence"/>
</dbReference>
<evidence type="ECO:0000256" key="11">
    <source>
        <dbReference type="ARBA" id="ARBA00023136"/>
    </source>
</evidence>
<keyword evidence="7" id="KW-0547">Nucleotide-binding</keyword>
<dbReference type="PROSITE" id="PS50885">
    <property type="entry name" value="HAMP"/>
    <property type="match status" value="1"/>
</dbReference>
<keyword evidence="5" id="KW-0597">Phosphoprotein</keyword>
<feature type="domain" description="Histidine kinase" evidence="13">
    <location>
        <begin position="243"/>
        <end position="460"/>
    </location>
</feature>
<name>A0ABS1JA89_9BACL</name>
<dbReference type="SUPFAM" id="SSF158472">
    <property type="entry name" value="HAMP domain-like"/>
    <property type="match status" value="1"/>
</dbReference>
<feature type="domain" description="HAMP" evidence="14">
    <location>
        <begin position="183"/>
        <end position="235"/>
    </location>
</feature>
<dbReference type="InterPro" id="IPR005467">
    <property type="entry name" value="His_kinase_dom"/>
</dbReference>
<evidence type="ECO:0000313" key="16">
    <source>
        <dbReference type="Proteomes" id="UP000602284"/>
    </source>
</evidence>
<dbReference type="RefSeq" id="WP_201634871.1">
    <property type="nucleotide sequence ID" value="NZ_JAEQNB010000003.1"/>
</dbReference>
<dbReference type="Gene3D" id="6.10.340.10">
    <property type="match status" value="1"/>
</dbReference>
<evidence type="ECO:0000259" key="14">
    <source>
        <dbReference type="PROSITE" id="PS50885"/>
    </source>
</evidence>
<dbReference type="Pfam" id="PF00512">
    <property type="entry name" value="HisKA"/>
    <property type="match status" value="1"/>
</dbReference>
<evidence type="ECO:0000256" key="9">
    <source>
        <dbReference type="ARBA" id="ARBA00022840"/>
    </source>
</evidence>
<evidence type="ECO:0000256" key="10">
    <source>
        <dbReference type="ARBA" id="ARBA00023012"/>
    </source>
</evidence>
<evidence type="ECO:0000256" key="1">
    <source>
        <dbReference type="ARBA" id="ARBA00000085"/>
    </source>
</evidence>
<comment type="subcellular location">
    <subcellularLocation>
        <location evidence="2">Cell membrane</location>
        <topology evidence="2">Multi-pass membrane protein</topology>
    </subcellularLocation>
</comment>
<dbReference type="CDD" id="cd00082">
    <property type="entry name" value="HisKA"/>
    <property type="match status" value="1"/>
</dbReference>
<keyword evidence="12" id="KW-0812">Transmembrane</keyword>
<dbReference type="InterPro" id="IPR036097">
    <property type="entry name" value="HisK_dim/P_sf"/>
</dbReference>
<keyword evidence="16" id="KW-1185">Reference proteome</keyword>
<feature type="transmembrane region" description="Helical" evidence="12">
    <location>
        <begin position="6"/>
        <end position="33"/>
    </location>
</feature>
<keyword evidence="4" id="KW-1003">Cell membrane</keyword>
<organism evidence="15 16">
    <name type="scientific">Tumebacillus amylolyticus</name>
    <dbReference type="NCBI Taxonomy" id="2801339"/>
    <lineage>
        <taxon>Bacteria</taxon>
        <taxon>Bacillati</taxon>
        <taxon>Bacillota</taxon>
        <taxon>Bacilli</taxon>
        <taxon>Bacillales</taxon>
        <taxon>Alicyclobacillaceae</taxon>
        <taxon>Tumebacillus</taxon>
    </lineage>
</organism>
<dbReference type="PANTHER" id="PTHR42878">
    <property type="entry name" value="TWO-COMPONENT HISTIDINE KINASE"/>
    <property type="match status" value="1"/>
</dbReference>
<dbReference type="EMBL" id="JAEQNB010000003">
    <property type="protein sequence ID" value="MBL0387150.1"/>
    <property type="molecule type" value="Genomic_DNA"/>
</dbReference>
<feature type="transmembrane region" description="Helical" evidence="12">
    <location>
        <begin position="162"/>
        <end position="181"/>
    </location>
</feature>
<dbReference type="PROSITE" id="PS50109">
    <property type="entry name" value="HIS_KIN"/>
    <property type="match status" value="1"/>
</dbReference>
<dbReference type="InterPro" id="IPR004358">
    <property type="entry name" value="Sig_transdc_His_kin-like_C"/>
</dbReference>
<dbReference type="InterPro" id="IPR003660">
    <property type="entry name" value="HAMP_dom"/>
</dbReference>
<evidence type="ECO:0000256" key="7">
    <source>
        <dbReference type="ARBA" id="ARBA00022741"/>
    </source>
</evidence>
<dbReference type="PRINTS" id="PR00344">
    <property type="entry name" value="BCTRLSENSOR"/>
</dbReference>
<keyword evidence="12" id="KW-1133">Transmembrane helix</keyword>
<dbReference type="PANTHER" id="PTHR42878:SF7">
    <property type="entry name" value="SENSOR HISTIDINE KINASE GLRK"/>
    <property type="match status" value="1"/>
</dbReference>
<dbReference type="SMART" id="SM00387">
    <property type="entry name" value="HATPase_c"/>
    <property type="match status" value="1"/>
</dbReference>
<dbReference type="SUPFAM" id="SSF55874">
    <property type="entry name" value="ATPase domain of HSP90 chaperone/DNA topoisomerase II/histidine kinase"/>
    <property type="match status" value="1"/>
</dbReference>
<keyword evidence="10" id="KW-0902">Two-component regulatory system</keyword>
<reference evidence="15 16" key="1">
    <citation type="submission" date="2021-01" db="EMBL/GenBank/DDBJ databases">
        <title>Tumebacillus sp. strain ITR2 16S ribosomal RNA gene Genome sequencing and assembly.</title>
        <authorList>
            <person name="Kang M."/>
        </authorList>
    </citation>
    <scope>NUCLEOTIDE SEQUENCE [LARGE SCALE GENOMIC DNA]</scope>
    <source>
        <strain evidence="15 16">ITR2</strain>
    </source>
</reference>
<evidence type="ECO:0000256" key="4">
    <source>
        <dbReference type="ARBA" id="ARBA00022475"/>
    </source>
</evidence>
<dbReference type="InterPro" id="IPR003661">
    <property type="entry name" value="HisK_dim/P_dom"/>
</dbReference>
<keyword evidence="8" id="KW-0418">Kinase</keyword>
<evidence type="ECO:0000256" key="12">
    <source>
        <dbReference type="SAM" id="Phobius"/>
    </source>
</evidence>